<reference evidence="4" key="3">
    <citation type="submission" date="2020-05" db="EMBL/GenBank/DDBJ databases">
        <title>Complete genome sequence of Bradyrhizobium diazoefficiens XF8 isolated from soybean nodule.</title>
        <authorList>
            <person name="Noda R."/>
            <person name="Kakizaki K."/>
            <person name="Minamisawa K."/>
        </authorList>
    </citation>
    <scope>NUCLEOTIDE SEQUENCE</scope>
    <source>
        <strain evidence="4">XF8</strain>
    </source>
</reference>
<accession>A0A810B7I7</accession>
<feature type="transmembrane region" description="Helical" evidence="1">
    <location>
        <begin position="75"/>
        <end position="96"/>
    </location>
</feature>
<dbReference type="EMBL" id="AP023097">
    <property type="protein sequence ID" value="BCE71591.1"/>
    <property type="molecule type" value="Genomic_DNA"/>
</dbReference>
<keyword evidence="1" id="KW-0472">Membrane</keyword>
<evidence type="ECO:0000313" key="3">
    <source>
        <dbReference type="EMBL" id="BCE36652.1"/>
    </source>
</evidence>
<proteinExistence type="predicted"/>
<feature type="transmembrane region" description="Helical" evidence="1">
    <location>
        <begin position="6"/>
        <end position="26"/>
    </location>
</feature>
<keyword evidence="1" id="KW-1133">Transmembrane helix</keyword>
<gene>
    <name evidence="2" type="ORF">XF2B_16820</name>
    <name evidence="3" type="ORF">XF3B_16830</name>
    <name evidence="4" type="ORF">XF8B_17020</name>
    <name evidence="5" type="ORF">XF9B_16720</name>
</gene>
<name>A0A810B7I7_9BRAD</name>
<reference evidence="5" key="4">
    <citation type="submission" date="2020-05" db="EMBL/GenBank/DDBJ databases">
        <title>Complete genome sequence of Bradyrhizobium diazoefficiens XF9 isolated from soybean nodule.</title>
        <authorList>
            <person name="Noda R."/>
            <person name="Kakizaki K."/>
            <person name="Minamisawa K."/>
        </authorList>
    </citation>
    <scope>NUCLEOTIDE SEQUENCE</scope>
    <source>
        <strain evidence="5">XF9</strain>
    </source>
</reference>
<keyword evidence="1" id="KW-0812">Transmembrane</keyword>
<feature type="transmembrane region" description="Helical" evidence="1">
    <location>
        <begin position="47"/>
        <end position="69"/>
    </location>
</feature>
<dbReference type="AlphaFoldDB" id="A0A810B7I7"/>
<reference evidence="3" key="2">
    <citation type="submission" date="2020-05" db="EMBL/GenBank/DDBJ databases">
        <title>Complete genome sequence of Bradyrhizobium diazoefficiens XF3 isolated from soybean nodule.</title>
        <authorList>
            <person name="Noda R."/>
            <person name="Kakizaki K."/>
            <person name="Minamisawa K."/>
        </authorList>
    </citation>
    <scope>NUCLEOTIDE SEQUENCE</scope>
    <source>
        <strain evidence="3">XF3</strain>
    </source>
</reference>
<evidence type="ECO:0000313" key="4">
    <source>
        <dbReference type="EMBL" id="BCE71591.1"/>
    </source>
</evidence>
<evidence type="ECO:0000256" key="1">
    <source>
        <dbReference type="SAM" id="Phobius"/>
    </source>
</evidence>
<protein>
    <submittedName>
        <fullName evidence="4">Uncharacterized protein</fullName>
    </submittedName>
</protein>
<dbReference type="EMBL" id="AP023092">
    <property type="protein sequence ID" value="BCE27913.1"/>
    <property type="molecule type" value="Genomic_DNA"/>
</dbReference>
<evidence type="ECO:0000313" key="5">
    <source>
        <dbReference type="EMBL" id="BCE80251.1"/>
    </source>
</evidence>
<dbReference type="EMBL" id="AP023093">
    <property type="protein sequence ID" value="BCE36652.1"/>
    <property type="molecule type" value="Genomic_DNA"/>
</dbReference>
<dbReference type="EMBL" id="AP023098">
    <property type="protein sequence ID" value="BCE80251.1"/>
    <property type="molecule type" value="Genomic_DNA"/>
</dbReference>
<sequence length="107" mass="11210">MVVLSFVTSPLMAIVLYAIAGMLWSLSRAAANGHLSTVVDSALIGRVQAFTTLLTAGLGALIFLLPTLFPNAIEAALYMASGVTILITIALVGLWTRSLRYAGSLKS</sequence>
<evidence type="ECO:0000313" key="2">
    <source>
        <dbReference type="EMBL" id="BCE27913.1"/>
    </source>
</evidence>
<organism evidence="4">
    <name type="scientific">Bradyrhizobium diazoefficiens</name>
    <dbReference type="NCBI Taxonomy" id="1355477"/>
    <lineage>
        <taxon>Bacteria</taxon>
        <taxon>Pseudomonadati</taxon>
        <taxon>Pseudomonadota</taxon>
        <taxon>Alphaproteobacteria</taxon>
        <taxon>Hyphomicrobiales</taxon>
        <taxon>Nitrobacteraceae</taxon>
        <taxon>Bradyrhizobium</taxon>
    </lineage>
</organism>
<reference evidence="2" key="1">
    <citation type="submission" date="2020-05" db="EMBL/GenBank/DDBJ databases">
        <title>Complete genome sequence of Bradyrhizobium diazoefficiens XF2 isolated from soybean nodule.</title>
        <authorList>
            <person name="Noda R."/>
            <person name="Kakizaki K."/>
            <person name="Minamisawa K."/>
        </authorList>
    </citation>
    <scope>NUCLEOTIDE SEQUENCE</scope>
    <source>
        <strain evidence="2">XF2</strain>
    </source>
</reference>